<evidence type="ECO:0000313" key="4">
    <source>
        <dbReference type="Proteomes" id="UP000239549"/>
    </source>
</evidence>
<feature type="domain" description="MEDS" evidence="2">
    <location>
        <begin position="71"/>
        <end position="210"/>
    </location>
</feature>
<proteinExistence type="predicted"/>
<dbReference type="Proteomes" id="UP000239549">
    <property type="component" value="Unassembled WGS sequence"/>
</dbReference>
<dbReference type="InterPro" id="IPR025847">
    <property type="entry name" value="MEDS_domain"/>
</dbReference>
<feature type="domain" description="Helix-turn-helix" evidence="1">
    <location>
        <begin position="5"/>
        <end position="53"/>
    </location>
</feature>
<dbReference type="RefSeq" id="WP_104371793.1">
    <property type="nucleotide sequence ID" value="NZ_BFAV01000098.1"/>
</dbReference>
<comment type="caution">
    <text evidence="3">The sequence shown here is derived from an EMBL/GenBank/DDBJ whole genome shotgun (WGS) entry which is preliminary data.</text>
</comment>
<dbReference type="InterPro" id="IPR010093">
    <property type="entry name" value="SinI_DNA-bd"/>
</dbReference>
<evidence type="ECO:0008006" key="5">
    <source>
        <dbReference type="Google" id="ProtNLM"/>
    </source>
</evidence>
<dbReference type="Pfam" id="PF12728">
    <property type="entry name" value="HTH_17"/>
    <property type="match status" value="1"/>
</dbReference>
<evidence type="ECO:0000259" key="1">
    <source>
        <dbReference type="Pfam" id="PF12728"/>
    </source>
</evidence>
<dbReference type="SUPFAM" id="SSF46955">
    <property type="entry name" value="Putative DNA-binding domain"/>
    <property type="match status" value="1"/>
</dbReference>
<reference evidence="4" key="1">
    <citation type="submission" date="2018-02" db="EMBL/GenBank/DDBJ databases">
        <title>Genome sequence of Desulfocucumis palustris strain NAW-5.</title>
        <authorList>
            <person name="Watanabe M."/>
            <person name="Kojima H."/>
            <person name="Fukui M."/>
        </authorList>
    </citation>
    <scope>NUCLEOTIDE SEQUENCE [LARGE SCALE GENOMIC DNA]</scope>
    <source>
        <strain evidence="4">NAW-5</strain>
    </source>
</reference>
<dbReference type="OrthoDB" id="26294at2"/>
<evidence type="ECO:0000313" key="3">
    <source>
        <dbReference type="EMBL" id="GBF33385.1"/>
    </source>
</evidence>
<name>A0A2L2XB11_9FIRM</name>
<dbReference type="InterPro" id="IPR009061">
    <property type="entry name" value="DNA-bd_dom_put_sf"/>
</dbReference>
<dbReference type="Pfam" id="PF14417">
    <property type="entry name" value="MEDS"/>
    <property type="match status" value="1"/>
</dbReference>
<organism evidence="3 4">
    <name type="scientific">Desulfocucumis palustris</name>
    <dbReference type="NCBI Taxonomy" id="1898651"/>
    <lineage>
        <taxon>Bacteria</taxon>
        <taxon>Bacillati</taxon>
        <taxon>Bacillota</taxon>
        <taxon>Clostridia</taxon>
        <taxon>Eubacteriales</taxon>
        <taxon>Desulfocucumaceae</taxon>
        <taxon>Desulfocucumis</taxon>
    </lineage>
</organism>
<dbReference type="EMBL" id="BFAV01000098">
    <property type="protein sequence ID" value="GBF33385.1"/>
    <property type="molecule type" value="Genomic_DNA"/>
</dbReference>
<dbReference type="AlphaFoldDB" id="A0A2L2XB11"/>
<accession>A0A2L2XB11</accession>
<gene>
    <name evidence="3" type="ORF">DCCM_2486</name>
</gene>
<dbReference type="InterPro" id="IPR041657">
    <property type="entry name" value="HTH_17"/>
</dbReference>
<keyword evidence="4" id="KW-1185">Reference proteome</keyword>
<evidence type="ECO:0000259" key="2">
    <source>
        <dbReference type="Pfam" id="PF14417"/>
    </source>
</evidence>
<dbReference type="NCBIfam" id="TIGR01764">
    <property type="entry name" value="excise"/>
    <property type="match status" value="1"/>
</dbReference>
<dbReference type="GO" id="GO:0003677">
    <property type="term" value="F:DNA binding"/>
    <property type="evidence" value="ECO:0007669"/>
    <property type="project" value="InterPro"/>
</dbReference>
<sequence length="250" mass="28930">MNNELLTVNEVAEKLRTTPNTIYRWLRAGKFPGVKIGKEWRIKSEVLEARLAESYLPGEISYLDKINCRHDHIMAVTSSASEVYDLEAEFFKRGMREGRRLFKGCWWQNREEVRKELSVRGLAVEELEKRDMLVIVDLADSFSRNGEKGPVQIWLEEADRSLAMGYETMWGSGSPNLLSCGEDSSKLLDFEHFLDESLEKAPVVGICPYVFNIETKDCFNYFIHLMNHHKGVLFYSNGPATFFRRESSQR</sequence>
<protein>
    <recommendedName>
        <fullName evidence="5">Helix-turn-helix domain-containing protein</fullName>
    </recommendedName>
</protein>